<keyword evidence="5 7" id="KW-0472">Membrane</keyword>
<evidence type="ECO:0000256" key="4">
    <source>
        <dbReference type="ARBA" id="ARBA00022989"/>
    </source>
</evidence>
<feature type="transmembrane region" description="Helical" evidence="7">
    <location>
        <begin position="540"/>
        <end position="558"/>
    </location>
</feature>
<feature type="transmembrane region" description="Helical" evidence="7">
    <location>
        <begin position="384"/>
        <end position="405"/>
    </location>
</feature>
<feature type="transmembrane region" description="Helical" evidence="7">
    <location>
        <begin position="564"/>
        <end position="584"/>
    </location>
</feature>
<evidence type="ECO:0000259" key="8">
    <source>
        <dbReference type="PROSITE" id="PS50850"/>
    </source>
</evidence>
<feature type="transmembrane region" description="Helical" evidence="7">
    <location>
        <begin position="417"/>
        <end position="434"/>
    </location>
</feature>
<organism evidence="9 10">
    <name type="scientific">Geothermobacter hydrogeniphilus</name>
    <dbReference type="NCBI Taxonomy" id="1969733"/>
    <lineage>
        <taxon>Bacteria</taxon>
        <taxon>Pseudomonadati</taxon>
        <taxon>Thermodesulfobacteriota</taxon>
        <taxon>Desulfuromonadia</taxon>
        <taxon>Desulfuromonadales</taxon>
        <taxon>Geothermobacteraceae</taxon>
        <taxon>Geothermobacter</taxon>
    </lineage>
</organism>
<dbReference type="InterPro" id="IPR011701">
    <property type="entry name" value="MFS"/>
</dbReference>
<name>A0A2K2H7R0_9BACT</name>
<evidence type="ECO:0000256" key="7">
    <source>
        <dbReference type="SAM" id="Phobius"/>
    </source>
</evidence>
<gene>
    <name evidence="9" type="ORF">C2E25_13085</name>
</gene>
<feature type="compositionally biased region" description="Basic and acidic residues" evidence="6">
    <location>
        <begin position="1"/>
        <end position="11"/>
    </location>
</feature>
<dbReference type="Gene3D" id="1.20.1250.20">
    <property type="entry name" value="MFS general substrate transporter like domains"/>
    <property type="match status" value="1"/>
</dbReference>
<evidence type="ECO:0000256" key="3">
    <source>
        <dbReference type="ARBA" id="ARBA00022692"/>
    </source>
</evidence>
<keyword evidence="2" id="KW-0813">Transport</keyword>
<dbReference type="PROSITE" id="PS50850">
    <property type="entry name" value="MFS"/>
    <property type="match status" value="1"/>
</dbReference>
<dbReference type="Proteomes" id="UP000236340">
    <property type="component" value="Unassembled WGS sequence"/>
</dbReference>
<dbReference type="InterPro" id="IPR036259">
    <property type="entry name" value="MFS_trans_sf"/>
</dbReference>
<feature type="transmembrane region" description="Helical" evidence="7">
    <location>
        <begin position="477"/>
        <end position="498"/>
    </location>
</feature>
<reference evidence="9 10" key="1">
    <citation type="journal article" date="2018" name="Genome Announc.">
        <title>Genome Sequence of Geothermobacter sp. HR-1 Iron Reducer from the Loihi Seamount.</title>
        <authorList>
            <person name="Smith H."/>
            <person name="Abuyen K."/>
            <person name="Tremblay J."/>
            <person name="Savalia P."/>
            <person name="Perez-Rodriguez I."/>
            <person name="Emerson D."/>
            <person name="Tully B."/>
            <person name="Amend J."/>
        </authorList>
    </citation>
    <scope>NUCLEOTIDE SEQUENCE [LARGE SCALE GENOMIC DNA]</scope>
    <source>
        <strain evidence="9 10">HR-1</strain>
    </source>
</reference>
<evidence type="ECO:0000256" key="6">
    <source>
        <dbReference type="SAM" id="MobiDB-lite"/>
    </source>
</evidence>
<evidence type="ECO:0000256" key="1">
    <source>
        <dbReference type="ARBA" id="ARBA00004141"/>
    </source>
</evidence>
<evidence type="ECO:0000256" key="2">
    <source>
        <dbReference type="ARBA" id="ARBA00022448"/>
    </source>
</evidence>
<evidence type="ECO:0000313" key="9">
    <source>
        <dbReference type="EMBL" id="PNU19338.1"/>
    </source>
</evidence>
<dbReference type="AlphaFoldDB" id="A0A2K2H7R0"/>
<feature type="transmembrane region" description="Helical" evidence="7">
    <location>
        <begin position="327"/>
        <end position="344"/>
    </location>
</feature>
<feature type="domain" description="Major facilitator superfamily (MFS) profile" evidence="8">
    <location>
        <begin position="232"/>
        <end position="667"/>
    </location>
</feature>
<dbReference type="InterPro" id="IPR020846">
    <property type="entry name" value="MFS_dom"/>
</dbReference>
<dbReference type="PANTHER" id="PTHR42718">
    <property type="entry name" value="MAJOR FACILITATOR SUPERFAMILY MULTIDRUG TRANSPORTER MFSC"/>
    <property type="match status" value="1"/>
</dbReference>
<proteinExistence type="predicted"/>
<dbReference type="GO" id="GO:0022857">
    <property type="term" value="F:transmembrane transporter activity"/>
    <property type="evidence" value="ECO:0007669"/>
    <property type="project" value="InterPro"/>
</dbReference>
<evidence type="ECO:0000256" key="5">
    <source>
        <dbReference type="ARBA" id="ARBA00023136"/>
    </source>
</evidence>
<comment type="caution">
    <text evidence="9">The sequence shown here is derived from an EMBL/GenBank/DDBJ whole genome shotgun (WGS) entry which is preliminary data.</text>
</comment>
<keyword evidence="4 7" id="KW-1133">Transmembrane helix</keyword>
<dbReference type="CDD" id="cd17321">
    <property type="entry name" value="MFS_MMR_MDR_like"/>
    <property type="match status" value="1"/>
</dbReference>
<dbReference type="SUPFAM" id="SSF103473">
    <property type="entry name" value="MFS general substrate transporter"/>
    <property type="match status" value="1"/>
</dbReference>
<comment type="subcellular location">
    <subcellularLocation>
        <location evidence="1">Membrane</location>
        <topology evidence="1">Multi-pass membrane protein</topology>
    </subcellularLocation>
</comment>
<feature type="transmembrane region" description="Helical" evidence="7">
    <location>
        <begin position="232"/>
        <end position="254"/>
    </location>
</feature>
<feature type="transmembrane region" description="Helical" evidence="7">
    <location>
        <begin position="266"/>
        <end position="286"/>
    </location>
</feature>
<dbReference type="PRINTS" id="PR01036">
    <property type="entry name" value="TCRTETB"/>
</dbReference>
<feature type="transmembrane region" description="Helical" evidence="7">
    <location>
        <begin position="510"/>
        <end position="528"/>
    </location>
</feature>
<feature type="transmembrane region" description="Helical" evidence="7">
    <location>
        <begin position="298"/>
        <end position="321"/>
    </location>
</feature>
<dbReference type="Pfam" id="PF07690">
    <property type="entry name" value="MFS_1"/>
    <property type="match status" value="1"/>
</dbReference>
<feature type="region of interest" description="Disordered" evidence="6">
    <location>
        <begin position="1"/>
        <end position="21"/>
    </location>
</feature>
<dbReference type="Gene3D" id="1.20.1720.10">
    <property type="entry name" value="Multidrug resistance protein D"/>
    <property type="match status" value="1"/>
</dbReference>
<dbReference type="PANTHER" id="PTHR42718:SF9">
    <property type="entry name" value="MAJOR FACILITATOR SUPERFAMILY MULTIDRUG TRANSPORTER MFSC"/>
    <property type="match status" value="1"/>
</dbReference>
<feature type="transmembrane region" description="Helical" evidence="7">
    <location>
        <begin position="643"/>
        <end position="663"/>
    </location>
</feature>
<sequence length="671" mass="72494">MTQRTDGEMHPPGKGGKGQVRQGLMHGFEEAQDERFHAAQENIATDPSRIGKDAADQGDEMFGPLPLLAQFDGRLNQGAQHLARIRTPTLRLRRGQFRIEHLCPTTVERRQAALDDRFQQFLLGTEMVVDRHQVDPGVTGDGTQRGRVETIRGKKFFRHIENFHLGIGLTHGHSSGTIPGSPADLTRQSRECVTGAICRYNSNERLSQHQKQGTLPILMSSSASTTSHLKRLVPLLCWCVFCSVLNGTMFNIAVPDIARDFDLSAANVSWVITGYIVIFAIGSISYGKLADAYSVRRLLTIGLLLFNTGALLSLLAGSYPLLVAGRLVQAGGGAAIPALVMIIATRFAPVELRGRVLGAVSATVALAMGLGPLIGGLLAGAIHWRWLFILSFATLPAIPLLGLVLPREPRRPLRYDLAGACGLTLLVAALLIALTTRQPWFLVPVLPLGLLLTRQIRRSPWPFIPRNLLRDRLYRRGLLVTFLGMGTVFGLLFTTPLLLRQVHDVSTTDIGLIIFPGALCGSLAGLLGGRLTDRWGAPPVALCGLVILSCGYLLLAALGGTGTLLVLLLLVLCYSGFALLQPALGKIVSLQLPAEQSGIGMGFYNLIYFLSGAFGTALVGGMLETLDRPPAWLGEPLMARYRGVMLLLALAAGAAALIFRLSFRGDRDAQR</sequence>
<feature type="transmembrane region" description="Helical" evidence="7">
    <location>
        <begin position="356"/>
        <end position="378"/>
    </location>
</feature>
<dbReference type="GO" id="GO:0016020">
    <property type="term" value="C:membrane"/>
    <property type="evidence" value="ECO:0007669"/>
    <property type="project" value="UniProtKB-SubCell"/>
</dbReference>
<keyword evidence="3 7" id="KW-0812">Transmembrane</keyword>
<feature type="transmembrane region" description="Helical" evidence="7">
    <location>
        <begin position="440"/>
        <end position="456"/>
    </location>
</feature>
<accession>A0A2K2H7R0</accession>
<dbReference type="EMBL" id="PPFX01000033">
    <property type="protein sequence ID" value="PNU19338.1"/>
    <property type="molecule type" value="Genomic_DNA"/>
</dbReference>
<protein>
    <recommendedName>
        <fullName evidence="8">Major facilitator superfamily (MFS) profile domain-containing protein</fullName>
    </recommendedName>
</protein>
<evidence type="ECO:0000313" key="10">
    <source>
        <dbReference type="Proteomes" id="UP000236340"/>
    </source>
</evidence>
<feature type="transmembrane region" description="Helical" evidence="7">
    <location>
        <begin position="605"/>
        <end position="623"/>
    </location>
</feature>